<evidence type="ECO:0000313" key="4">
    <source>
        <dbReference type="Proteomes" id="UP000250443"/>
    </source>
</evidence>
<dbReference type="InterPro" id="IPR001543">
    <property type="entry name" value="FliN-like_C"/>
</dbReference>
<dbReference type="Pfam" id="PF01052">
    <property type="entry name" value="FliMN_C"/>
    <property type="match status" value="1"/>
</dbReference>
<gene>
    <name evidence="3" type="primary">hrcQb</name>
    <name evidence="3" type="ORF">NCTC11842_05744</name>
</gene>
<proteinExistence type="predicted"/>
<reference evidence="3 4" key="1">
    <citation type="submission" date="2018-06" db="EMBL/GenBank/DDBJ databases">
        <authorList>
            <consortium name="Pathogen Informatics"/>
            <person name="Doyle S."/>
        </authorList>
    </citation>
    <scope>NUCLEOTIDE SEQUENCE [LARGE SCALE GENOMIC DNA]</scope>
    <source>
        <strain evidence="3 4">NCTC11842</strain>
    </source>
</reference>
<sequence>MSSIDHYPEAELDTQADPAIQEEYGQEHYEDRDEPLADTNALQPTAHLPLALTVRCGYLTLSLDELHRLGHGTVLEVQGIAPGYATLCHGDHIVAEGELVDVDGRLGLQIIRMASRS</sequence>
<dbReference type="EMBL" id="UAUF01000016">
    <property type="protein sequence ID" value="SPZ16706.1"/>
    <property type="molecule type" value="Genomic_DNA"/>
</dbReference>
<evidence type="ECO:0000259" key="2">
    <source>
        <dbReference type="Pfam" id="PF01052"/>
    </source>
</evidence>
<name>A0A2X2DGV3_PSELU</name>
<dbReference type="InterPro" id="IPR036429">
    <property type="entry name" value="SpoA-like_sf"/>
</dbReference>
<protein>
    <submittedName>
        <fullName evidence="3">Surface presentation of antigens (SPOA) protein</fullName>
    </submittedName>
</protein>
<feature type="region of interest" description="Disordered" evidence="1">
    <location>
        <begin position="1"/>
        <end position="39"/>
    </location>
</feature>
<dbReference type="Proteomes" id="UP000250443">
    <property type="component" value="Unassembled WGS sequence"/>
</dbReference>
<dbReference type="SUPFAM" id="SSF101801">
    <property type="entry name" value="Surface presentation of antigens (SPOA)"/>
    <property type="match status" value="1"/>
</dbReference>
<evidence type="ECO:0000256" key="1">
    <source>
        <dbReference type="SAM" id="MobiDB-lite"/>
    </source>
</evidence>
<organism evidence="3 4">
    <name type="scientific">Pseudomonas luteola</name>
    <dbReference type="NCBI Taxonomy" id="47886"/>
    <lineage>
        <taxon>Bacteria</taxon>
        <taxon>Pseudomonadati</taxon>
        <taxon>Pseudomonadota</taxon>
        <taxon>Gammaproteobacteria</taxon>
        <taxon>Pseudomonadales</taxon>
        <taxon>Pseudomonadaceae</taxon>
        <taxon>Pseudomonas</taxon>
    </lineage>
</organism>
<feature type="domain" description="Flagellar motor switch protein FliN-like C-terminal" evidence="2">
    <location>
        <begin position="47"/>
        <end position="113"/>
    </location>
</feature>
<evidence type="ECO:0000313" key="3">
    <source>
        <dbReference type="EMBL" id="SPZ16706.1"/>
    </source>
</evidence>
<dbReference type="RefSeq" id="WP_112298014.1">
    <property type="nucleotide sequence ID" value="NZ_UAUF01000016.1"/>
</dbReference>
<dbReference type="AlphaFoldDB" id="A0A2X2DGV3"/>
<accession>A0A2X2DGV3</accession>
<dbReference type="Gene3D" id="2.30.330.10">
    <property type="entry name" value="SpoA-like"/>
    <property type="match status" value="1"/>
</dbReference>
<feature type="compositionally biased region" description="Basic and acidic residues" evidence="1">
    <location>
        <begin position="25"/>
        <end position="35"/>
    </location>
</feature>